<accession>A0A7C3PFK4</accession>
<reference evidence="1" key="1">
    <citation type="journal article" date="2020" name="mSystems">
        <title>Genome- and Community-Level Interaction Insights into Carbon Utilization and Element Cycling Functions of Hydrothermarchaeota in Hydrothermal Sediment.</title>
        <authorList>
            <person name="Zhou Z."/>
            <person name="Liu Y."/>
            <person name="Xu W."/>
            <person name="Pan J."/>
            <person name="Luo Z.H."/>
            <person name="Li M."/>
        </authorList>
    </citation>
    <scope>NUCLEOTIDE SEQUENCE [LARGE SCALE GENOMIC DNA]</scope>
    <source>
        <strain evidence="1">SpSt-418</strain>
    </source>
</reference>
<comment type="caution">
    <text evidence="1">The sequence shown here is derived from an EMBL/GenBank/DDBJ whole genome shotgun (WGS) entry which is preliminary data.</text>
</comment>
<dbReference type="EMBL" id="DSRU01000164">
    <property type="protein sequence ID" value="HFM98319.1"/>
    <property type="molecule type" value="Genomic_DNA"/>
</dbReference>
<gene>
    <name evidence="1" type="ORF">ENR64_11290</name>
</gene>
<proteinExistence type="predicted"/>
<name>A0A7C3PFK4_9CYAN</name>
<sequence length="99" mass="10889">MPVLFFSFTYLKCSTALETLRSRLASLNHSALPPLRKAAWLMTNGGEMQSALGGTGDRACNRRLTSPVLSVNDQSVALVTRNRWLVDHSTPIRTTLRGS</sequence>
<evidence type="ECO:0000313" key="1">
    <source>
        <dbReference type="EMBL" id="HFM98319.1"/>
    </source>
</evidence>
<protein>
    <submittedName>
        <fullName evidence="1">Uncharacterized protein</fullName>
    </submittedName>
</protein>
<dbReference type="AlphaFoldDB" id="A0A7C3PFK4"/>
<organism evidence="1">
    <name type="scientific">Oscillatoriales cyanobacterium SpSt-418</name>
    <dbReference type="NCBI Taxonomy" id="2282169"/>
    <lineage>
        <taxon>Bacteria</taxon>
        <taxon>Bacillati</taxon>
        <taxon>Cyanobacteriota</taxon>
        <taxon>Cyanophyceae</taxon>
        <taxon>Oscillatoriophycideae</taxon>
        <taxon>Oscillatoriales</taxon>
    </lineage>
</organism>